<dbReference type="CDD" id="cd00321">
    <property type="entry name" value="SO_family_Moco"/>
    <property type="match status" value="1"/>
</dbReference>
<reference evidence="4" key="3">
    <citation type="submission" date="2020-11" db="EMBL/GenBank/DDBJ databases">
        <title>Intraspecies plasmid and genomic variation of Mycobacterium kubicae revealed by the complete genome sequences of two clinical isolates.</title>
        <authorList>
            <person name="Hendrix J.R."/>
            <person name="Epperson L.E."/>
            <person name="Honda J.R."/>
            <person name="Strong M."/>
        </authorList>
    </citation>
    <scope>NUCLEOTIDE SEQUENCE</scope>
    <source>
        <strain evidence="4">JCM 13573</strain>
    </source>
</reference>
<reference evidence="3" key="2">
    <citation type="submission" date="2020-02" db="EMBL/GenBank/DDBJ databases">
        <authorList>
            <person name="Matsumoto Y."/>
            <person name="Kinjo T."/>
            <person name="Motooka D."/>
            <person name="Nabeya D."/>
            <person name="Jung N."/>
            <person name="Uechi K."/>
            <person name="Horii T."/>
            <person name="Iida T."/>
            <person name="Fujita J."/>
            <person name="Nakamura S."/>
        </authorList>
    </citation>
    <scope>NUCLEOTIDE SEQUENCE</scope>
    <source>
        <strain evidence="3">JCM 13573</strain>
    </source>
</reference>
<feature type="transmembrane region" description="Helical" evidence="1">
    <location>
        <begin position="20"/>
        <end position="46"/>
    </location>
</feature>
<feature type="domain" description="Oxidoreductase molybdopterin-binding" evidence="2">
    <location>
        <begin position="281"/>
        <end position="415"/>
    </location>
</feature>
<dbReference type="InterPro" id="IPR036374">
    <property type="entry name" value="OxRdtase_Mopterin-bd_sf"/>
</dbReference>
<dbReference type="RefSeq" id="WP_085072516.1">
    <property type="nucleotide sequence ID" value="NZ_BLKU01000002.1"/>
</dbReference>
<dbReference type="SUPFAM" id="SSF56524">
    <property type="entry name" value="Oxidoreductase molybdopterin-binding domain"/>
    <property type="match status" value="1"/>
</dbReference>
<evidence type="ECO:0000256" key="1">
    <source>
        <dbReference type="SAM" id="Phobius"/>
    </source>
</evidence>
<dbReference type="GO" id="GO:0016491">
    <property type="term" value="F:oxidoreductase activity"/>
    <property type="evidence" value="ECO:0007669"/>
    <property type="project" value="InterPro"/>
</dbReference>
<dbReference type="InterPro" id="IPR000572">
    <property type="entry name" value="OxRdtase_Mopterin-bd_dom"/>
</dbReference>
<evidence type="ECO:0000313" key="4">
    <source>
        <dbReference type="EMBL" id="QPI38466.1"/>
    </source>
</evidence>
<evidence type="ECO:0000313" key="3">
    <source>
        <dbReference type="EMBL" id="GFG63734.1"/>
    </source>
</evidence>
<dbReference type="PANTHER" id="PTHR43032:SF2">
    <property type="entry name" value="BLL0505 PROTEIN"/>
    <property type="match status" value="1"/>
</dbReference>
<feature type="transmembrane region" description="Helical" evidence="1">
    <location>
        <begin position="123"/>
        <end position="143"/>
    </location>
</feature>
<name>A0AAX1JAH1_9MYCO</name>
<organism evidence="4 6">
    <name type="scientific">Mycobacterium kubicae</name>
    <dbReference type="NCBI Taxonomy" id="120959"/>
    <lineage>
        <taxon>Bacteria</taxon>
        <taxon>Bacillati</taxon>
        <taxon>Actinomycetota</taxon>
        <taxon>Actinomycetes</taxon>
        <taxon>Mycobacteriales</taxon>
        <taxon>Mycobacteriaceae</taxon>
        <taxon>Mycobacterium</taxon>
        <taxon>Mycobacterium simiae complex</taxon>
    </lineage>
</organism>
<dbReference type="InterPro" id="IPR008335">
    <property type="entry name" value="Mopterin_OxRdtase_euk"/>
</dbReference>
<evidence type="ECO:0000259" key="2">
    <source>
        <dbReference type="Pfam" id="PF00174"/>
    </source>
</evidence>
<protein>
    <submittedName>
        <fullName evidence="3">Membrane protein</fullName>
    </submittedName>
    <submittedName>
        <fullName evidence="4">Molybdopterin-dependent oxidoreductase</fullName>
    </submittedName>
</protein>
<feature type="transmembrane region" description="Helical" evidence="1">
    <location>
        <begin position="82"/>
        <end position="102"/>
    </location>
</feature>
<proteinExistence type="predicted"/>
<keyword evidence="1" id="KW-0472">Membrane</keyword>
<accession>A0AAX1JAH1</accession>
<dbReference type="EMBL" id="CP065047">
    <property type="protein sequence ID" value="QPI38466.1"/>
    <property type="molecule type" value="Genomic_DNA"/>
</dbReference>
<keyword evidence="1" id="KW-1133">Transmembrane helix</keyword>
<evidence type="ECO:0000313" key="6">
    <source>
        <dbReference type="Proteomes" id="UP000663583"/>
    </source>
</evidence>
<dbReference type="Gene3D" id="3.90.420.10">
    <property type="entry name" value="Oxidoreductase, molybdopterin-binding domain"/>
    <property type="match status" value="1"/>
</dbReference>
<dbReference type="AlphaFoldDB" id="A0AAX1JAH1"/>
<sequence>MSRPPRQLGRFRSPLRGPWLTSVFGLVLLIILPIVVITGLLSYVAYSPQLGQAIPADVGWLRLPPFAWPTRPSWLYRLTQGLHVGLGLLVIPVVLAKLWSVIPRLFVWPPARSIAQLLERLSLVMLVGGVLFEIVTGVLNIQYDYIFGFSFYTGHYFGAWIFITGFLMHIALKIPHLRTGLRSLPLREVLRTNTSDTKAQPVDPSGLVAADPAQPTMSRRGALALVGSGVLLLAVLTVGQTLGGAARGAALLVPRGRSARDTGDFPVNRTAAAAGVTAENTGASWRLVLRGGAAEITLDRAALAAMPQHTARLPIACVEGWSTVQTWSGVRLADLAHRAGVPAARSARVASLERGGAFSTAALQRNQIHDPDALLALRVNGAELPLDHGYPVRIIVPALPGVHNTKWVAAIDFQAE</sequence>
<dbReference type="EMBL" id="BLKU01000002">
    <property type="protein sequence ID" value="GFG63734.1"/>
    <property type="molecule type" value="Genomic_DNA"/>
</dbReference>
<keyword evidence="5" id="KW-1185">Reference proteome</keyword>
<dbReference type="PANTHER" id="PTHR43032">
    <property type="entry name" value="PROTEIN-METHIONINE-SULFOXIDE REDUCTASE"/>
    <property type="match status" value="1"/>
</dbReference>
<evidence type="ECO:0000313" key="5">
    <source>
        <dbReference type="Proteomes" id="UP000465306"/>
    </source>
</evidence>
<dbReference type="PRINTS" id="PR00407">
    <property type="entry name" value="EUMOPTERIN"/>
</dbReference>
<feature type="transmembrane region" description="Helical" evidence="1">
    <location>
        <begin position="222"/>
        <end position="242"/>
    </location>
</feature>
<dbReference type="Pfam" id="PF00174">
    <property type="entry name" value="Oxidored_molyb"/>
    <property type="match status" value="1"/>
</dbReference>
<reference evidence="3 5" key="1">
    <citation type="journal article" date="2019" name="Emerg. Microbes Infect.">
        <title>Comprehensive subspecies identification of 175 nontuberculous mycobacteria species based on 7547 genomic profiles.</title>
        <authorList>
            <person name="Matsumoto Y."/>
            <person name="Kinjo T."/>
            <person name="Motooka D."/>
            <person name="Nabeya D."/>
            <person name="Jung N."/>
            <person name="Uechi K."/>
            <person name="Horii T."/>
            <person name="Iida T."/>
            <person name="Fujita J."/>
            <person name="Nakamura S."/>
        </authorList>
    </citation>
    <scope>NUCLEOTIDE SEQUENCE [LARGE SCALE GENOMIC DNA]</scope>
    <source>
        <strain evidence="3 5">JCM 13573</strain>
    </source>
</reference>
<dbReference type="Proteomes" id="UP000663583">
    <property type="component" value="Chromosome"/>
</dbReference>
<dbReference type="Proteomes" id="UP000465306">
    <property type="component" value="Unassembled WGS sequence"/>
</dbReference>
<keyword evidence="1" id="KW-0812">Transmembrane</keyword>
<gene>
    <name evidence="4" type="ORF">I2456_02630</name>
    <name evidence="3" type="ORF">MKUB_12240</name>
</gene>
<dbReference type="KEGG" id="mku:I2456_02630"/>
<feature type="transmembrane region" description="Helical" evidence="1">
    <location>
        <begin position="149"/>
        <end position="172"/>
    </location>
</feature>